<name>A0ABQ2RT49_9DEIO</name>
<protein>
    <recommendedName>
        <fullName evidence="7 8">Ribonuclease P protein component</fullName>
        <shortName evidence="7">RNase P protein</shortName>
        <shortName evidence="7">RNaseP protein</shortName>
        <ecNumber evidence="7 8">3.1.26.5</ecNumber>
    </recommendedName>
    <alternativeName>
        <fullName evidence="7">Protein C5</fullName>
    </alternativeName>
</protein>
<dbReference type="InterPro" id="IPR000100">
    <property type="entry name" value="RNase_P"/>
</dbReference>
<sequence>MALDSLRGDREFRKVRSHGVPVRDPLFTLRVTEYRPRHGETWRPRAIIGLVVSKKTLKRAVDRNRARRRMREALRTLPGGLPPCRAILLPNPAVLTVPFEQLQAALVRALSRAPGRVKRGGPGGNQTRANQGQGKQDQNRQDQGRQSQASPEPGTPAQDQTGGNVRLARNVPASVPAPAPTATDAPPDGPA</sequence>
<dbReference type="Pfam" id="PF00825">
    <property type="entry name" value="Ribonuclease_P"/>
    <property type="match status" value="1"/>
</dbReference>
<dbReference type="EC" id="3.1.26.5" evidence="7 8"/>
<keyword evidence="2 7" id="KW-0819">tRNA processing</keyword>
<comment type="catalytic activity">
    <reaction evidence="7">
        <text>Endonucleolytic cleavage of RNA, removing 5'-extranucleotides from tRNA precursor.</text>
        <dbReference type="EC" id="3.1.26.5"/>
    </reaction>
</comment>
<evidence type="ECO:0000256" key="3">
    <source>
        <dbReference type="ARBA" id="ARBA00022722"/>
    </source>
</evidence>
<dbReference type="HAMAP" id="MF_00227">
    <property type="entry name" value="RNase_P"/>
    <property type="match status" value="1"/>
</dbReference>
<dbReference type="SUPFAM" id="SSF54211">
    <property type="entry name" value="Ribosomal protein S5 domain 2-like"/>
    <property type="match status" value="1"/>
</dbReference>
<comment type="similarity">
    <text evidence="7">Belongs to the RnpA family.</text>
</comment>
<dbReference type="PANTHER" id="PTHR33992">
    <property type="entry name" value="RIBONUCLEASE P PROTEIN COMPONENT"/>
    <property type="match status" value="1"/>
</dbReference>
<reference evidence="11" key="1">
    <citation type="journal article" date="2019" name="Int. J. Syst. Evol. Microbiol.">
        <title>The Global Catalogue of Microorganisms (GCM) 10K type strain sequencing project: providing services to taxonomists for standard genome sequencing and annotation.</title>
        <authorList>
            <consortium name="The Broad Institute Genomics Platform"/>
            <consortium name="The Broad Institute Genome Sequencing Center for Infectious Disease"/>
            <person name="Wu L."/>
            <person name="Ma J."/>
        </authorList>
    </citation>
    <scope>NUCLEOTIDE SEQUENCE [LARGE SCALE GENOMIC DNA]</scope>
    <source>
        <strain evidence="11">JCM 31404</strain>
    </source>
</reference>
<dbReference type="NCBIfam" id="TIGR00188">
    <property type="entry name" value="rnpA"/>
    <property type="match status" value="1"/>
</dbReference>
<evidence type="ECO:0000256" key="8">
    <source>
        <dbReference type="NCBIfam" id="TIGR00188"/>
    </source>
</evidence>
<evidence type="ECO:0000256" key="7">
    <source>
        <dbReference type="HAMAP-Rule" id="MF_00227"/>
    </source>
</evidence>
<keyword evidence="4 7" id="KW-0255">Endonuclease</keyword>
<proteinExistence type="inferred from homology"/>
<dbReference type="InterPro" id="IPR020539">
    <property type="entry name" value="RNase_P_CS"/>
</dbReference>
<keyword evidence="11" id="KW-1185">Reference proteome</keyword>
<gene>
    <name evidence="7 10" type="primary">rnpA</name>
    <name evidence="10" type="ORF">GCM10008959_21850</name>
</gene>
<dbReference type="Gene3D" id="3.30.230.10">
    <property type="match status" value="1"/>
</dbReference>
<keyword evidence="6 7" id="KW-0694">RNA-binding</keyword>
<dbReference type="Proteomes" id="UP000634308">
    <property type="component" value="Unassembled WGS sequence"/>
</dbReference>
<dbReference type="InterPro" id="IPR020568">
    <property type="entry name" value="Ribosomal_Su5_D2-typ_SF"/>
</dbReference>
<dbReference type="EMBL" id="BMQM01000013">
    <property type="protein sequence ID" value="GGR59693.1"/>
    <property type="molecule type" value="Genomic_DNA"/>
</dbReference>
<keyword evidence="5 7" id="KW-0378">Hydrolase</keyword>
<evidence type="ECO:0000256" key="9">
    <source>
        <dbReference type="SAM" id="MobiDB-lite"/>
    </source>
</evidence>
<comment type="subunit">
    <text evidence="7">Consists of a catalytic RNA component (M1 or rnpB) and a protein subunit.</text>
</comment>
<evidence type="ECO:0000256" key="4">
    <source>
        <dbReference type="ARBA" id="ARBA00022759"/>
    </source>
</evidence>
<comment type="caution">
    <text evidence="10">The sequence shown here is derived from an EMBL/GenBank/DDBJ whole genome shotgun (WGS) entry which is preliminary data.</text>
</comment>
<dbReference type="InterPro" id="IPR014721">
    <property type="entry name" value="Ribsml_uS5_D2-typ_fold_subgr"/>
</dbReference>
<evidence type="ECO:0000256" key="1">
    <source>
        <dbReference type="ARBA" id="ARBA00002663"/>
    </source>
</evidence>
<organism evidence="10 11">
    <name type="scientific">Deinococcus seoulensis</name>
    <dbReference type="NCBI Taxonomy" id="1837379"/>
    <lineage>
        <taxon>Bacteria</taxon>
        <taxon>Thermotogati</taxon>
        <taxon>Deinococcota</taxon>
        <taxon>Deinococci</taxon>
        <taxon>Deinococcales</taxon>
        <taxon>Deinococcaceae</taxon>
        <taxon>Deinococcus</taxon>
    </lineage>
</organism>
<dbReference type="PROSITE" id="PS00648">
    <property type="entry name" value="RIBONUCLEASE_P"/>
    <property type="match status" value="1"/>
</dbReference>
<dbReference type="PANTHER" id="PTHR33992:SF1">
    <property type="entry name" value="RIBONUCLEASE P PROTEIN COMPONENT"/>
    <property type="match status" value="1"/>
</dbReference>
<feature type="compositionally biased region" description="Polar residues" evidence="9">
    <location>
        <begin position="125"/>
        <end position="136"/>
    </location>
</feature>
<accession>A0ABQ2RT49</accession>
<keyword evidence="3 7" id="KW-0540">Nuclease</keyword>
<feature type="region of interest" description="Disordered" evidence="9">
    <location>
        <begin position="113"/>
        <end position="191"/>
    </location>
</feature>
<evidence type="ECO:0000256" key="6">
    <source>
        <dbReference type="ARBA" id="ARBA00022884"/>
    </source>
</evidence>
<comment type="function">
    <text evidence="1 7">RNaseP catalyzes the removal of the 5'-leader sequence from pre-tRNA to produce the mature 5'-terminus. It can also cleave other RNA substrates such as 4.5S RNA. The protein component plays an auxiliary but essential role in vivo by binding to the 5'-leader sequence and broadening the substrate specificity of the ribozyme.</text>
</comment>
<evidence type="ECO:0000256" key="2">
    <source>
        <dbReference type="ARBA" id="ARBA00022694"/>
    </source>
</evidence>
<evidence type="ECO:0000313" key="10">
    <source>
        <dbReference type="EMBL" id="GGR59693.1"/>
    </source>
</evidence>
<evidence type="ECO:0000256" key="5">
    <source>
        <dbReference type="ARBA" id="ARBA00022801"/>
    </source>
</evidence>
<feature type="compositionally biased region" description="Low complexity" evidence="9">
    <location>
        <begin position="171"/>
        <end position="191"/>
    </location>
</feature>
<evidence type="ECO:0000313" key="11">
    <source>
        <dbReference type="Proteomes" id="UP000634308"/>
    </source>
</evidence>